<organism evidence="3 4">
    <name type="scientific">Urochloa decumbens</name>
    <dbReference type="NCBI Taxonomy" id="240449"/>
    <lineage>
        <taxon>Eukaryota</taxon>
        <taxon>Viridiplantae</taxon>
        <taxon>Streptophyta</taxon>
        <taxon>Embryophyta</taxon>
        <taxon>Tracheophyta</taxon>
        <taxon>Spermatophyta</taxon>
        <taxon>Magnoliopsida</taxon>
        <taxon>Liliopsida</taxon>
        <taxon>Poales</taxon>
        <taxon>Poaceae</taxon>
        <taxon>PACMAD clade</taxon>
        <taxon>Panicoideae</taxon>
        <taxon>Panicodae</taxon>
        <taxon>Paniceae</taxon>
        <taxon>Melinidinae</taxon>
        <taxon>Urochloa</taxon>
    </lineage>
</organism>
<dbReference type="Proteomes" id="UP001497457">
    <property type="component" value="Chromosome 31b"/>
</dbReference>
<dbReference type="EMBL" id="OZ075141">
    <property type="protein sequence ID" value="CAL5029326.1"/>
    <property type="molecule type" value="Genomic_DNA"/>
</dbReference>
<feature type="domain" description="MATH" evidence="2">
    <location>
        <begin position="19"/>
        <end position="155"/>
    </location>
</feature>
<name>A0ABC9D045_9POAL</name>
<gene>
    <name evidence="3" type="ORF">URODEC1_LOCUS80298</name>
</gene>
<dbReference type="Pfam" id="PF22486">
    <property type="entry name" value="MATH_2"/>
    <property type="match status" value="2"/>
</dbReference>
<feature type="region of interest" description="Disordered" evidence="1">
    <location>
        <begin position="291"/>
        <end position="315"/>
    </location>
</feature>
<accession>A0ABC9D045</accession>
<reference evidence="4" key="1">
    <citation type="submission" date="2024-06" db="EMBL/GenBank/DDBJ databases">
        <authorList>
            <person name="Ryan C."/>
        </authorList>
    </citation>
    <scope>NUCLEOTIDE SEQUENCE [LARGE SCALE GENOMIC DNA]</scope>
</reference>
<dbReference type="PROSITE" id="PS50144">
    <property type="entry name" value="MATH"/>
    <property type="match status" value="2"/>
</dbReference>
<reference evidence="3 4" key="2">
    <citation type="submission" date="2024-10" db="EMBL/GenBank/DDBJ databases">
        <authorList>
            <person name="Ryan C."/>
        </authorList>
    </citation>
    <scope>NUCLEOTIDE SEQUENCE [LARGE SCALE GENOMIC DNA]</scope>
</reference>
<feature type="domain" description="MATH" evidence="2">
    <location>
        <begin position="220"/>
        <end position="282"/>
    </location>
</feature>
<dbReference type="AlphaFoldDB" id="A0ABC9D045"/>
<dbReference type="InterPro" id="IPR002083">
    <property type="entry name" value="MATH/TRAF_dom"/>
</dbReference>
<evidence type="ECO:0000259" key="2">
    <source>
        <dbReference type="PROSITE" id="PS50144"/>
    </source>
</evidence>
<dbReference type="SUPFAM" id="SSF49599">
    <property type="entry name" value="TRAF domain-like"/>
    <property type="match status" value="2"/>
</dbReference>
<dbReference type="PANTHER" id="PTHR26379">
    <property type="entry name" value="BTB/POZ AND MATH DOMAIN-CONTAINING PROTEIN 1"/>
    <property type="match status" value="1"/>
</dbReference>
<proteinExistence type="predicted"/>
<sequence length="351" mass="38156">MSPDMALPSASAISATATTGVHVIKLSGYSYAKQFLGTGECVESAVFEVAGHSWLVKVFPNGTGDGEERAPSSIALFLMLDSVSEDDVVHADFQFSLVRHGRKLTAEVLRDAVIEAPATFNGDMASGYENAVGDRGELDDPEYLKDDTILIRCDITVLNDPAVERRHLEALELLCDCNDGLCEKFHLHDSNNNMKKKKKPSQTPAAMLPSASTIAVTASAGCHVLKVSGYSQTKLLPGNGKHIKSPEFREAGHMWRILCFPDGDRKETAGHVALYLELADAECTDVHSELPVQPGAARPADKGAARWQDQQRPQDLREQVRGQLLRLQGFHGEGRAGEVRVPQGRLLVHPV</sequence>
<dbReference type="InterPro" id="IPR008974">
    <property type="entry name" value="TRAF-like"/>
</dbReference>
<evidence type="ECO:0000313" key="4">
    <source>
        <dbReference type="Proteomes" id="UP001497457"/>
    </source>
</evidence>
<evidence type="ECO:0000313" key="3">
    <source>
        <dbReference type="EMBL" id="CAL5029326.1"/>
    </source>
</evidence>
<evidence type="ECO:0000256" key="1">
    <source>
        <dbReference type="SAM" id="MobiDB-lite"/>
    </source>
</evidence>
<protein>
    <recommendedName>
        <fullName evidence="2">MATH domain-containing protein</fullName>
    </recommendedName>
</protein>
<dbReference type="InterPro" id="IPR045005">
    <property type="entry name" value="BPM1-6"/>
</dbReference>
<dbReference type="PANTHER" id="PTHR26379:SF187">
    <property type="entry name" value="OS07G0655300 PROTEIN"/>
    <property type="match status" value="1"/>
</dbReference>
<dbReference type="CDD" id="cd00121">
    <property type="entry name" value="MATH"/>
    <property type="match status" value="2"/>
</dbReference>
<dbReference type="Gene3D" id="2.60.210.10">
    <property type="entry name" value="Apoptosis, Tumor Necrosis Factor Receptor Associated Protein 2, Chain A"/>
    <property type="match status" value="2"/>
</dbReference>
<keyword evidence="4" id="KW-1185">Reference proteome</keyword>